<dbReference type="InterPro" id="IPR057275">
    <property type="entry name" value="Beta-barrel_GLAA-B_I"/>
</dbReference>
<evidence type="ECO:0000313" key="10">
    <source>
        <dbReference type="Proteomes" id="UP001267290"/>
    </source>
</evidence>
<proteinExistence type="predicted"/>
<evidence type="ECO:0000313" key="9">
    <source>
        <dbReference type="EMBL" id="MDR6549110.1"/>
    </source>
</evidence>
<dbReference type="EMBL" id="JAVDSB010000001">
    <property type="protein sequence ID" value="MDR6549110.1"/>
    <property type="molecule type" value="Genomic_DNA"/>
</dbReference>
<dbReference type="Gene3D" id="2.160.20.10">
    <property type="entry name" value="Single-stranded right-handed beta-helix, Pectin lyase-like"/>
    <property type="match status" value="2"/>
</dbReference>
<dbReference type="InterPro" id="IPR012334">
    <property type="entry name" value="Pectin_lyas_fold"/>
</dbReference>
<dbReference type="InterPro" id="IPR006626">
    <property type="entry name" value="PbH1"/>
</dbReference>
<evidence type="ECO:0000259" key="7">
    <source>
        <dbReference type="Pfam" id="PF23763"/>
    </source>
</evidence>
<evidence type="ECO:0000256" key="6">
    <source>
        <dbReference type="ARBA" id="ARBA00023295"/>
    </source>
</evidence>
<keyword evidence="3" id="KW-0732">Signal</keyword>
<keyword evidence="5" id="KW-0378">Hydrolase</keyword>
<evidence type="ECO:0000256" key="5">
    <source>
        <dbReference type="ARBA" id="ARBA00022801"/>
    </source>
</evidence>
<comment type="catalytic activity">
    <reaction evidence="2">
        <text>Hydrolysis of terminal, non-reducing branched (1-&gt;3)-alpha-D-galactosidic residues, producing free D-galactose.</text>
        <dbReference type="EC" id="3.2.1.n1"/>
    </reaction>
</comment>
<evidence type="ECO:0000256" key="3">
    <source>
        <dbReference type="ARBA" id="ARBA00022729"/>
    </source>
</evidence>
<evidence type="ECO:0000256" key="4">
    <source>
        <dbReference type="ARBA" id="ARBA00022737"/>
    </source>
</evidence>
<dbReference type="Pfam" id="PF23764">
    <property type="entry name" value="Beta-barrel_GLAA-B_II"/>
    <property type="match status" value="1"/>
</dbReference>
<evidence type="ECO:0000259" key="8">
    <source>
        <dbReference type="Pfam" id="PF23764"/>
    </source>
</evidence>
<feature type="domain" description="GLAA-B beta-barrel" evidence="7">
    <location>
        <begin position="121"/>
        <end position="216"/>
    </location>
</feature>
<dbReference type="Pfam" id="PF23763">
    <property type="entry name" value="Beta-barrel_GLAA-B_I"/>
    <property type="match status" value="1"/>
</dbReference>
<dbReference type="InterPro" id="IPR056441">
    <property type="entry name" value="Beta-barrel_GLAA-B_II"/>
</dbReference>
<keyword evidence="4" id="KW-0677">Repeat</keyword>
<evidence type="ECO:0000256" key="2">
    <source>
        <dbReference type="ARBA" id="ARBA00001271"/>
    </source>
</evidence>
<accession>A0ABU1NNR6</accession>
<feature type="domain" description="GLAA-B beta-barrel" evidence="8">
    <location>
        <begin position="324"/>
        <end position="387"/>
    </location>
</feature>
<protein>
    <submittedName>
        <fullName evidence="9">Uncharacterized protein</fullName>
    </submittedName>
</protein>
<dbReference type="Proteomes" id="UP001267290">
    <property type="component" value="Unassembled WGS sequence"/>
</dbReference>
<keyword evidence="6" id="KW-0326">Glycosidase</keyword>
<organism evidence="9 10">
    <name type="scientific">Paenibacillus qinlingensis</name>
    <dbReference type="NCBI Taxonomy" id="1837343"/>
    <lineage>
        <taxon>Bacteria</taxon>
        <taxon>Bacillati</taxon>
        <taxon>Bacillota</taxon>
        <taxon>Bacilli</taxon>
        <taxon>Bacillales</taxon>
        <taxon>Paenibacillaceae</taxon>
        <taxon>Paenibacillus</taxon>
    </lineage>
</organism>
<sequence length="568" mass="64489">MSIVNMKDFGVEPDQGSDATLAVFAAIEKCKELERPTLVFPKGTYHFWPEYAVERQYFIPNHDQNKNRRITFPLIGMKGLTIDGRGSEFIFHGLTLPFVLDGCQEMTVKNLTIDWERPMLSQGQVIGVANQSFDVEIPWDYPYDIVDRQLVFKGEGWQEPCKGIIEMDPLTKSPLFQSGDYLNYGNYAKLHVKEVSPGVVRFSEAGSQLPKLGSQLIFQCGERDCPGFFINNSTDTQLMAIDMHHTIGMGVIGQRSENISLQSFNVKLREGTNRLFTTSADATHFVYCRGIIDIEGCLFENQMDDPCNVHGIYMTFFKRIAEDTLLLRLNHKQQRGAEVFLPGERVRFIQKQSLMPHFETLVKSVRCLNPEFYLVTFDRKLPNSIDLHSAVENVSWAADLRIRNCIARGNRARGFLITTSGKVWIEGNTISTPGAAIKISGDANYWFESGAVQDITIRNNVFQDCNTCFPEWGSAAIDIDPEIQKPDSQGDCYHANIIIENNTFIAFHPYLVKGQSVNGVFVRNNVVKRSERYPSPKQMTFEVILKNCKNVIVDHIKYPSEPLIIVKY</sequence>
<gene>
    <name evidence="9" type="ORF">J2736_000293</name>
</gene>
<comment type="catalytic activity">
    <reaction evidence="1">
        <text>Hydrolysis of terminal, non-reducing alpha-D-galactose residues in alpha-D-galactosides, including galactose oligosaccharides, galactomannans and galactolipids.</text>
        <dbReference type="EC" id="3.2.1.22"/>
    </reaction>
</comment>
<reference evidence="9 10" key="1">
    <citation type="submission" date="2023-07" db="EMBL/GenBank/DDBJ databases">
        <title>Sorghum-associated microbial communities from plants grown in Nebraska, USA.</title>
        <authorList>
            <person name="Schachtman D."/>
        </authorList>
    </citation>
    <scope>NUCLEOTIDE SEQUENCE [LARGE SCALE GENOMIC DNA]</scope>
    <source>
        <strain evidence="9 10">CC258</strain>
    </source>
</reference>
<comment type="caution">
    <text evidence="9">The sequence shown here is derived from an EMBL/GenBank/DDBJ whole genome shotgun (WGS) entry which is preliminary data.</text>
</comment>
<keyword evidence="10" id="KW-1185">Reference proteome</keyword>
<dbReference type="RefSeq" id="WP_310222823.1">
    <property type="nucleotide sequence ID" value="NZ_JAVDSB010000001.1"/>
</dbReference>
<dbReference type="SMART" id="SM00710">
    <property type="entry name" value="PbH1"/>
    <property type="match status" value="5"/>
</dbReference>
<name>A0ABU1NNR6_9BACL</name>
<evidence type="ECO:0000256" key="1">
    <source>
        <dbReference type="ARBA" id="ARBA00001255"/>
    </source>
</evidence>
<dbReference type="SUPFAM" id="SSF51126">
    <property type="entry name" value="Pectin lyase-like"/>
    <property type="match status" value="1"/>
</dbReference>
<dbReference type="InterPro" id="IPR011050">
    <property type="entry name" value="Pectin_lyase_fold/virulence"/>
</dbReference>